<gene>
    <name evidence="1" type="ORF">LSAA_11691</name>
</gene>
<dbReference type="Proteomes" id="UP000675881">
    <property type="component" value="Chromosome 6"/>
</dbReference>
<reference evidence="1" key="1">
    <citation type="submission" date="2021-02" db="EMBL/GenBank/DDBJ databases">
        <authorList>
            <person name="Bekaert M."/>
        </authorList>
    </citation>
    <scope>NUCLEOTIDE SEQUENCE</scope>
    <source>
        <strain evidence="1">IoA-00</strain>
    </source>
</reference>
<dbReference type="SUPFAM" id="SSF48726">
    <property type="entry name" value="Immunoglobulin"/>
    <property type="match status" value="1"/>
</dbReference>
<sequence length="125" mass="13854">MKTFGYFFILSAHVLISESADLSNPLNRGFYIEDISEHQSIRLGSPFELFCNVTDGGSITENRDWNTEFFGQDPNVSNTLCGIKIQRASQRDEGTWTCSITQCAIRGCDAASDTTVEGTVQVNVF</sequence>
<dbReference type="AlphaFoldDB" id="A0A7R8CYG5"/>
<evidence type="ECO:0000313" key="1">
    <source>
        <dbReference type="EMBL" id="CAF2968565.1"/>
    </source>
</evidence>
<proteinExistence type="predicted"/>
<accession>A0A7R8CYG5</accession>
<name>A0A7R8CYG5_LEPSM</name>
<dbReference type="InterPro" id="IPR003599">
    <property type="entry name" value="Ig_sub"/>
</dbReference>
<evidence type="ECO:0000313" key="2">
    <source>
        <dbReference type="Proteomes" id="UP000675881"/>
    </source>
</evidence>
<dbReference type="InterPro" id="IPR007110">
    <property type="entry name" value="Ig-like_dom"/>
</dbReference>
<dbReference type="SMART" id="SM00409">
    <property type="entry name" value="IG"/>
    <property type="match status" value="1"/>
</dbReference>
<dbReference type="EMBL" id="HG994585">
    <property type="protein sequence ID" value="CAF2968565.1"/>
    <property type="molecule type" value="Genomic_DNA"/>
</dbReference>
<organism evidence="1 2">
    <name type="scientific">Lepeophtheirus salmonis</name>
    <name type="common">Salmon louse</name>
    <name type="synonym">Caligus salmonis</name>
    <dbReference type="NCBI Taxonomy" id="72036"/>
    <lineage>
        <taxon>Eukaryota</taxon>
        <taxon>Metazoa</taxon>
        <taxon>Ecdysozoa</taxon>
        <taxon>Arthropoda</taxon>
        <taxon>Crustacea</taxon>
        <taxon>Multicrustacea</taxon>
        <taxon>Hexanauplia</taxon>
        <taxon>Copepoda</taxon>
        <taxon>Siphonostomatoida</taxon>
        <taxon>Caligidae</taxon>
        <taxon>Lepeophtheirus</taxon>
    </lineage>
</organism>
<dbReference type="OrthoDB" id="10486121at2759"/>
<keyword evidence="2" id="KW-1185">Reference proteome</keyword>
<dbReference type="InterPro" id="IPR036179">
    <property type="entry name" value="Ig-like_dom_sf"/>
</dbReference>
<protein>
    <submittedName>
        <fullName evidence="1">(salmon louse) hypothetical protein</fullName>
    </submittedName>
</protein>
<dbReference type="PROSITE" id="PS50835">
    <property type="entry name" value="IG_LIKE"/>
    <property type="match status" value="1"/>
</dbReference>